<comment type="similarity">
    <text evidence="2">Belongs to the glycosyl hydrolase 8 (cellulase D) family.</text>
</comment>
<evidence type="ECO:0000256" key="4">
    <source>
        <dbReference type="ARBA" id="ARBA00022801"/>
    </source>
</evidence>
<evidence type="ECO:0000313" key="8">
    <source>
        <dbReference type="EMBL" id="SFS15830.1"/>
    </source>
</evidence>
<dbReference type="GO" id="GO:0030245">
    <property type="term" value="P:cellulose catabolic process"/>
    <property type="evidence" value="ECO:0007669"/>
    <property type="project" value="UniProtKB-KW"/>
</dbReference>
<keyword evidence="7" id="KW-0624">Polysaccharide degradation</keyword>
<name>A0A1I6MJE4_9BACT</name>
<evidence type="ECO:0000256" key="3">
    <source>
        <dbReference type="ARBA" id="ARBA00012601"/>
    </source>
</evidence>
<evidence type="ECO:0000256" key="7">
    <source>
        <dbReference type="ARBA" id="ARBA00023326"/>
    </source>
</evidence>
<proteinExistence type="inferred from homology"/>
<reference evidence="8 9" key="1">
    <citation type="submission" date="2016-10" db="EMBL/GenBank/DDBJ databases">
        <authorList>
            <person name="de Groot N.N."/>
        </authorList>
    </citation>
    <scope>NUCLEOTIDE SEQUENCE [LARGE SCALE GENOMIC DNA]</scope>
    <source>
        <strain evidence="8 9">DSM 21001</strain>
    </source>
</reference>
<protein>
    <recommendedName>
        <fullName evidence="3">cellulase</fullName>
        <ecNumber evidence="3">3.2.1.4</ecNumber>
    </recommendedName>
</protein>
<evidence type="ECO:0000313" key="9">
    <source>
        <dbReference type="Proteomes" id="UP000199024"/>
    </source>
</evidence>
<gene>
    <name evidence="8" type="ORF">SAMN05421771_2791</name>
</gene>
<evidence type="ECO:0000256" key="5">
    <source>
        <dbReference type="ARBA" id="ARBA00023001"/>
    </source>
</evidence>
<dbReference type="Proteomes" id="UP000199024">
    <property type="component" value="Unassembled WGS sequence"/>
</dbReference>
<dbReference type="InterPro" id="IPR012341">
    <property type="entry name" value="6hp_glycosidase-like_sf"/>
</dbReference>
<keyword evidence="5" id="KW-0136">Cellulose degradation</keyword>
<dbReference type="EMBL" id="FOZL01000001">
    <property type="protein sequence ID" value="SFS15830.1"/>
    <property type="molecule type" value="Genomic_DNA"/>
</dbReference>
<keyword evidence="7" id="KW-0119">Carbohydrate metabolism</keyword>
<dbReference type="EC" id="3.2.1.4" evidence="3"/>
<accession>A0A1I6MJE4</accession>
<dbReference type="SUPFAM" id="SSF48208">
    <property type="entry name" value="Six-hairpin glycosidases"/>
    <property type="match status" value="1"/>
</dbReference>
<keyword evidence="6" id="KW-0326">Glycosidase</keyword>
<dbReference type="InterPro" id="IPR002037">
    <property type="entry name" value="Glyco_hydro_8"/>
</dbReference>
<dbReference type="GO" id="GO:0008810">
    <property type="term" value="F:cellulase activity"/>
    <property type="evidence" value="ECO:0007669"/>
    <property type="project" value="UniProtKB-EC"/>
</dbReference>
<evidence type="ECO:0000256" key="1">
    <source>
        <dbReference type="ARBA" id="ARBA00000966"/>
    </source>
</evidence>
<dbReference type="RefSeq" id="WP_245781872.1">
    <property type="nucleotide sequence ID" value="NZ_FOZL01000001.1"/>
</dbReference>
<evidence type="ECO:0000256" key="2">
    <source>
        <dbReference type="ARBA" id="ARBA00009209"/>
    </source>
</evidence>
<dbReference type="AlphaFoldDB" id="A0A1I6MJE4"/>
<dbReference type="PRINTS" id="PR00735">
    <property type="entry name" value="GLHYDRLASE8"/>
</dbReference>
<dbReference type="STRING" id="474950.SAMN05421771_2791"/>
<dbReference type="NCBIfam" id="NF008305">
    <property type="entry name" value="PRK11097.1"/>
    <property type="match status" value="1"/>
</dbReference>
<organism evidence="8 9">
    <name type="scientific">Granulicella pectinivorans</name>
    <dbReference type="NCBI Taxonomy" id="474950"/>
    <lineage>
        <taxon>Bacteria</taxon>
        <taxon>Pseudomonadati</taxon>
        <taxon>Acidobacteriota</taxon>
        <taxon>Terriglobia</taxon>
        <taxon>Terriglobales</taxon>
        <taxon>Acidobacteriaceae</taxon>
        <taxon>Granulicella</taxon>
    </lineage>
</organism>
<dbReference type="InterPro" id="IPR008928">
    <property type="entry name" value="6-hairpin_glycosidase_sf"/>
</dbReference>
<dbReference type="Gene3D" id="1.50.10.10">
    <property type="match status" value="1"/>
</dbReference>
<keyword evidence="9" id="KW-1185">Reference proteome</keyword>
<dbReference type="Pfam" id="PF01270">
    <property type="entry name" value="Glyco_hydro_8"/>
    <property type="match status" value="1"/>
</dbReference>
<keyword evidence="4" id="KW-0378">Hydrolase</keyword>
<sequence>MAFAPKLRTTLGRAMDLSTTTHTGSTRRHRYRAFLALLISLFVLGQTGCKAQGWDQWDKYSQRFVNDEGRVIDRQAQDRTTSEGESYALFFALVANDKPRFDKLLKWSEANLANGDLTLRLPAWNWGKAPDGTWKILDDNPAADADLWMAYSLMEAGRLWRNDRYAKLGSTMALRIAQQETVDIPGLGVSLLPGPKGFHQTANTWILNPSYLPPFLLTYFAKAQPQGPWNQILNSLKILLSRGSGDGYVMDWVSAGDSVQPSLSPTQLATGKTEGLVPVGSYDAIRVYLWLGMTDPGTSGIRDLLHSTTGMSSYLKTAVTPPLIVDVTGKIVNADGRVGFSAAVIPYLHLVGYKDQEKAQDDRLGAVKDDATGLYGRDATYYDQNLALFATGWSDQHFHFDRDGKLKVKWK</sequence>
<evidence type="ECO:0000256" key="6">
    <source>
        <dbReference type="ARBA" id="ARBA00023295"/>
    </source>
</evidence>
<comment type="catalytic activity">
    <reaction evidence="1">
        <text>Endohydrolysis of (1-&gt;4)-beta-D-glucosidic linkages in cellulose, lichenin and cereal beta-D-glucans.</text>
        <dbReference type="EC" id="3.2.1.4"/>
    </reaction>
</comment>